<dbReference type="PANTHER" id="PTHR40465">
    <property type="entry name" value="CHROMOSOME 1, WHOLE GENOME SHOTGUN SEQUENCE"/>
    <property type="match status" value="1"/>
</dbReference>
<feature type="transmembrane region" description="Helical" evidence="1">
    <location>
        <begin position="137"/>
        <end position="157"/>
    </location>
</feature>
<dbReference type="OrthoDB" id="3268841at2759"/>
<reference evidence="3 4" key="1">
    <citation type="journal article" date="2019" name="Nat. Ecol. Evol.">
        <title>Megaphylogeny resolves global patterns of mushroom evolution.</title>
        <authorList>
            <person name="Varga T."/>
            <person name="Krizsan K."/>
            <person name="Foldi C."/>
            <person name="Dima B."/>
            <person name="Sanchez-Garcia M."/>
            <person name="Sanchez-Ramirez S."/>
            <person name="Szollosi G.J."/>
            <person name="Szarkandi J.G."/>
            <person name="Papp V."/>
            <person name="Albert L."/>
            <person name="Andreopoulos W."/>
            <person name="Angelini C."/>
            <person name="Antonin V."/>
            <person name="Barry K.W."/>
            <person name="Bougher N.L."/>
            <person name="Buchanan P."/>
            <person name="Buyck B."/>
            <person name="Bense V."/>
            <person name="Catcheside P."/>
            <person name="Chovatia M."/>
            <person name="Cooper J."/>
            <person name="Damon W."/>
            <person name="Desjardin D."/>
            <person name="Finy P."/>
            <person name="Geml J."/>
            <person name="Haridas S."/>
            <person name="Hughes K."/>
            <person name="Justo A."/>
            <person name="Karasinski D."/>
            <person name="Kautmanova I."/>
            <person name="Kiss B."/>
            <person name="Kocsube S."/>
            <person name="Kotiranta H."/>
            <person name="LaButti K.M."/>
            <person name="Lechner B.E."/>
            <person name="Liimatainen K."/>
            <person name="Lipzen A."/>
            <person name="Lukacs Z."/>
            <person name="Mihaltcheva S."/>
            <person name="Morgado L.N."/>
            <person name="Niskanen T."/>
            <person name="Noordeloos M.E."/>
            <person name="Ohm R.A."/>
            <person name="Ortiz-Santana B."/>
            <person name="Ovrebo C."/>
            <person name="Racz N."/>
            <person name="Riley R."/>
            <person name="Savchenko A."/>
            <person name="Shiryaev A."/>
            <person name="Soop K."/>
            <person name="Spirin V."/>
            <person name="Szebenyi C."/>
            <person name="Tomsovsky M."/>
            <person name="Tulloss R.E."/>
            <person name="Uehling J."/>
            <person name="Grigoriev I.V."/>
            <person name="Vagvolgyi C."/>
            <person name="Papp T."/>
            <person name="Martin F.M."/>
            <person name="Miettinen O."/>
            <person name="Hibbett D.S."/>
            <person name="Nagy L.G."/>
        </authorList>
    </citation>
    <scope>NUCLEOTIDE SEQUENCE [LARGE SCALE GENOMIC DNA]</scope>
    <source>
        <strain evidence="3 4">CBS 309.79</strain>
    </source>
</reference>
<dbReference type="Pfam" id="PF20152">
    <property type="entry name" value="DUF6534"/>
    <property type="match status" value="1"/>
</dbReference>
<keyword evidence="4" id="KW-1185">Reference proteome</keyword>
<keyword evidence="1" id="KW-1133">Transmembrane helix</keyword>
<dbReference type="AlphaFoldDB" id="A0A5C3QCG4"/>
<feature type="transmembrane region" description="Helical" evidence="1">
    <location>
        <begin position="217"/>
        <end position="241"/>
    </location>
</feature>
<keyword evidence="1" id="KW-0812">Transmembrane</keyword>
<accession>A0A5C3QCG4</accession>
<dbReference type="PANTHER" id="PTHR40465:SF1">
    <property type="entry name" value="DUF6534 DOMAIN-CONTAINING PROTEIN"/>
    <property type="match status" value="1"/>
</dbReference>
<evidence type="ECO:0000256" key="1">
    <source>
        <dbReference type="SAM" id="Phobius"/>
    </source>
</evidence>
<name>A0A5C3QCG4_9AGAR</name>
<feature type="transmembrane region" description="Helical" evidence="1">
    <location>
        <begin position="177"/>
        <end position="197"/>
    </location>
</feature>
<dbReference type="EMBL" id="ML178866">
    <property type="protein sequence ID" value="TFK96143.1"/>
    <property type="molecule type" value="Genomic_DNA"/>
</dbReference>
<evidence type="ECO:0000313" key="4">
    <source>
        <dbReference type="Proteomes" id="UP000305067"/>
    </source>
</evidence>
<dbReference type="InterPro" id="IPR045339">
    <property type="entry name" value="DUF6534"/>
</dbReference>
<evidence type="ECO:0000259" key="2">
    <source>
        <dbReference type="Pfam" id="PF20152"/>
    </source>
</evidence>
<feature type="domain" description="DUF6534" evidence="2">
    <location>
        <begin position="182"/>
        <end position="272"/>
    </location>
</feature>
<feature type="transmembrane region" description="Helical" evidence="1">
    <location>
        <begin position="106"/>
        <end position="125"/>
    </location>
</feature>
<keyword evidence="1" id="KW-0472">Membrane</keyword>
<gene>
    <name evidence="3" type="ORF">BDV98DRAFT_597922</name>
</gene>
<proteinExistence type="predicted"/>
<sequence>MSDVMSMALYARAELEHIDNQAFYNNHLGPFLCGLSFQTFMMGVLTLQTWNYFEYFSHDAPVYRALATVMFVTGAIQCGTDFALLYDSFIYGFGDIQHWNHFTWLFYYEPGFTALIAAIAQAFFLYRCYKFTRLKWVLVLGILGMLLAFAAGCAVTDALSKTDRFTQTFQAVPLGGIWLGSTAVTDLLISGTLIWSLKSVQTDFKSTVRLKRLVSRIVHLSFETAALTTLVAFGNLVASFYAEQNTAHLLFQFVMGKMYSHSVMVTLLARKRLARTADNTSIKLDHISTNGGTISGATDSAVSGNLNFNHPSNRGTVTVSKARPSFHD</sequence>
<feature type="transmembrane region" description="Helical" evidence="1">
    <location>
        <begin position="247"/>
        <end position="269"/>
    </location>
</feature>
<evidence type="ECO:0000313" key="3">
    <source>
        <dbReference type="EMBL" id="TFK96143.1"/>
    </source>
</evidence>
<protein>
    <recommendedName>
        <fullName evidence="2">DUF6534 domain-containing protein</fullName>
    </recommendedName>
</protein>
<feature type="transmembrane region" description="Helical" evidence="1">
    <location>
        <begin position="28"/>
        <end position="53"/>
    </location>
</feature>
<dbReference type="STRING" id="1884261.A0A5C3QCG4"/>
<dbReference type="Proteomes" id="UP000305067">
    <property type="component" value="Unassembled WGS sequence"/>
</dbReference>
<feature type="transmembrane region" description="Helical" evidence="1">
    <location>
        <begin position="65"/>
        <end position="86"/>
    </location>
</feature>
<organism evidence="3 4">
    <name type="scientific">Pterulicium gracile</name>
    <dbReference type="NCBI Taxonomy" id="1884261"/>
    <lineage>
        <taxon>Eukaryota</taxon>
        <taxon>Fungi</taxon>
        <taxon>Dikarya</taxon>
        <taxon>Basidiomycota</taxon>
        <taxon>Agaricomycotina</taxon>
        <taxon>Agaricomycetes</taxon>
        <taxon>Agaricomycetidae</taxon>
        <taxon>Agaricales</taxon>
        <taxon>Pleurotineae</taxon>
        <taxon>Pterulaceae</taxon>
        <taxon>Pterulicium</taxon>
    </lineage>
</organism>